<keyword evidence="2" id="KW-0812">Transmembrane</keyword>
<evidence type="ECO:0000313" key="5">
    <source>
        <dbReference type="Proteomes" id="UP000184447"/>
    </source>
</evidence>
<dbReference type="Proteomes" id="UP000184447">
    <property type="component" value="Unassembled WGS sequence"/>
</dbReference>
<dbReference type="InterPro" id="IPR001932">
    <property type="entry name" value="PPM-type_phosphatase-like_dom"/>
</dbReference>
<dbReference type="RefSeq" id="WP_073340835.1">
    <property type="nucleotide sequence ID" value="NZ_FQXM01000041.1"/>
</dbReference>
<feature type="transmembrane region" description="Helical" evidence="2">
    <location>
        <begin position="121"/>
        <end position="144"/>
    </location>
</feature>
<gene>
    <name evidence="4" type="ORF">SAMN02745207_04031</name>
</gene>
<dbReference type="STRING" id="1121316.SAMN02745207_04031"/>
<dbReference type="PROSITE" id="PS51746">
    <property type="entry name" value="PPM_2"/>
    <property type="match status" value="1"/>
</dbReference>
<dbReference type="PANTHER" id="PTHR43156">
    <property type="entry name" value="STAGE II SPORULATION PROTEIN E-RELATED"/>
    <property type="match status" value="1"/>
</dbReference>
<dbReference type="EMBL" id="FQXM01000041">
    <property type="protein sequence ID" value="SHI04759.1"/>
    <property type="molecule type" value="Genomic_DNA"/>
</dbReference>
<feature type="transmembrane region" description="Helical" evidence="2">
    <location>
        <begin position="98"/>
        <end position="114"/>
    </location>
</feature>
<feature type="transmembrane region" description="Helical" evidence="2">
    <location>
        <begin position="75"/>
        <end position="92"/>
    </location>
</feature>
<keyword evidence="5" id="KW-1185">Reference proteome</keyword>
<dbReference type="GO" id="GO:0004722">
    <property type="term" value="F:protein serine/threonine phosphatase activity"/>
    <property type="evidence" value="ECO:0007669"/>
    <property type="project" value="InterPro"/>
</dbReference>
<reference evidence="4 5" key="1">
    <citation type="submission" date="2016-11" db="EMBL/GenBank/DDBJ databases">
        <authorList>
            <person name="Jaros S."/>
            <person name="Januszkiewicz K."/>
            <person name="Wedrychowicz H."/>
        </authorList>
    </citation>
    <scope>NUCLEOTIDE SEQUENCE [LARGE SCALE GENOMIC DNA]</scope>
    <source>
        <strain evidence="4 5">DSM 8605</strain>
    </source>
</reference>
<feature type="transmembrane region" description="Helical" evidence="2">
    <location>
        <begin position="215"/>
        <end position="244"/>
    </location>
</feature>
<dbReference type="NCBIfam" id="TIGR02865">
    <property type="entry name" value="spore_II_E"/>
    <property type="match status" value="1"/>
</dbReference>
<dbReference type="InterPro" id="IPR045768">
    <property type="entry name" value="SpoIIE_N"/>
</dbReference>
<evidence type="ECO:0000313" key="4">
    <source>
        <dbReference type="EMBL" id="SHI04759.1"/>
    </source>
</evidence>
<dbReference type="InterPro" id="IPR052016">
    <property type="entry name" value="Bact_Sigma-Reg"/>
</dbReference>
<protein>
    <submittedName>
        <fullName evidence="4">Stage II sporulation protein E</fullName>
    </submittedName>
</protein>
<feature type="transmembrane region" description="Helical" evidence="2">
    <location>
        <begin position="188"/>
        <end position="209"/>
    </location>
</feature>
<feature type="domain" description="PPM-type phosphatase" evidence="3">
    <location>
        <begin position="580"/>
        <end position="795"/>
    </location>
</feature>
<name>A0A1M5XYI2_9CLOT</name>
<feature type="transmembrane region" description="Helical" evidence="2">
    <location>
        <begin position="150"/>
        <end position="167"/>
    </location>
</feature>
<dbReference type="PANTHER" id="PTHR43156:SF2">
    <property type="entry name" value="STAGE II SPORULATION PROTEIN E"/>
    <property type="match status" value="1"/>
</dbReference>
<evidence type="ECO:0000256" key="2">
    <source>
        <dbReference type="SAM" id="Phobius"/>
    </source>
</evidence>
<proteinExistence type="predicted"/>
<organism evidence="4 5">
    <name type="scientific">Clostridium grantii DSM 8605</name>
    <dbReference type="NCBI Taxonomy" id="1121316"/>
    <lineage>
        <taxon>Bacteria</taxon>
        <taxon>Bacillati</taxon>
        <taxon>Bacillota</taxon>
        <taxon>Clostridia</taxon>
        <taxon>Eubacteriales</taxon>
        <taxon>Clostridiaceae</taxon>
        <taxon>Clostridium</taxon>
    </lineage>
</organism>
<dbReference type="SMART" id="SM00331">
    <property type="entry name" value="PP2C_SIG"/>
    <property type="match status" value="1"/>
</dbReference>
<feature type="transmembrane region" description="Helical" evidence="2">
    <location>
        <begin position="251"/>
        <end position="268"/>
    </location>
</feature>
<keyword evidence="1" id="KW-0378">Hydrolase</keyword>
<evidence type="ECO:0000259" key="3">
    <source>
        <dbReference type="PROSITE" id="PS51746"/>
    </source>
</evidence>
<dbReference type="InterPro" id="IPR014221">
    <property type="entry name" value="SpoII_E"/>
</dbReference>
<dbReference type="SUPFAM" id="SSF81606">
    <property type="entry name" value="PP2C-like"/>
    <property type="match status" value="1"/>
</dbReference>
<accession>A0A1M5XYI2</accession>
<dbReference type="Pfam" id="PF19732">
    <property type="entry name" value="SpoIIE_N"/>
    <property type="match status" value="1"/>
</dbReference>
<dbReference type="Gene3D" id="3.60.40.10">
    <property type="entry name" value="PPM-type phosphatase domain"/>
    <property type="match status" value="1"/>
</dbReference>
<dbReference type="Pfam" id="PF07228">
    <property type="entry name" value="SpoIIE"/>
    <property type="match status" value="1"/>
</dbReference>
<sequence length="799" mass="90962">MQYGVGVSTYNRIGNKNKEKSIENKEDRNKISQMALYFSIAFFVSRVLLLNVNQTIAPFGISFVLVMSFYKNEKLLLPTALGSLIGYIFLLNKIWNCYEYFIVLFTVVAIQYIIKNLKKQTIVQIILVSIFVEIIILEILFSGYALDVCFFNAFMQIMCIIPLYFIMSKSIESFKSIKCKHLFNSEEILSMCILMSLVISGTWGIDIYGLSLKNILGFLFILIIAYVNGSSIGAAAGISLGAIIGMSSNNILIYISVFGTCGLIVGLFKETGKWISGTSCLIIFLILKIYANLSVEFNFIEIVAPLSIFFLLPSKVFSGIILELDWEKKQQYLNKDYIKKVKAQLVTRIFDYSDILSNLSEVLYDLAENDKLSMKNKSNSLVEKLADRVCSNCDMASICWKRENYFTYEAFGELIENYEENRKGIVPYEIERKCIKRTSLMKNVEEIVNNHIINEMSRRRISESRDLLSNHIKRMSYSIKELTEEFDDDVDINYEEEKKIRKVLEHKGIKFYDVYCLNDKNNRIVVYADLQSCAGTQMCVKKVIPLLNEVLKRSMCIRNDCCNVNLDSRICNVIFEETPKYYVATHAIAECKKGNKFNGDCYSYGKMQSDSYVCMISDGMGAGSEANRESKATIDLMKTMIKSGFKKDNVLNTVNAVMSLKFSEDEKFSTVDLMDLNLYTGKINFAKVGAVASFIKSGNDIKVIQSKTLPIGILDKPDVDTYNTEINNGDIIVMVTDGVLDYDSKHTGRFDWVVDYLKYCNLNKPRDLAEEIIKNAKKLSGGYAKDDMTVIVSKVYDLY</sequence>
<keyword evidence="2" id="KW-1133">Transmembrane helix</keyword>
<feature type="transmembrane region" description="Helical" evidence="2">
    <location>
        <begin position="31"/>
        <end position="49"/>
    </location>
</feature>
<dbReference type="AlphaFoldDB" id="A0A1M5XYI2"/>
<evidence type="ECO:0000256" key="1">
    <source>
        <dbReference type="ARBA" id="ARBA00022801"/>
    </source>
</evidence>
<keyword evidence="2" id="KW-0472">Membrane</keyword>
<dbReference type="InterPro" id="IPR036457">
    <property type="entry name" value="PPM-type-like_dom_sf"/>
</dbReference>